<dbReference type="RefSeq" id="WP_341428476.1">
    <property type="nucleotide sequence ID" value="NZ_JBBUTG010000024.1"/>
</dbReference>
<dbReference type="PROSITE" id="PS51755">
    <property type="entry name" value="OMPR_PHOB"/>
    <property type="match status" value="1"/>
</dbReference>
<evidence type="ECO:0000256" key="7">
    <source>
        <dbReference type="ARBA" id="ARBA00023163"/>
    </source>
</evidence>
<keyword evidence="3" id="KW-0597">Phosphoprotein</keyword>
<evidence type="ECO:0000259" key="9">
    <source>
        <dbReference type="PROSITE" id="PS51755"/>
    </source>
</evidence>
<dbReference type="SUPFAM" id="SSF52172">
    <property type="entry name" value="CheY-like"/>
    <property type="match status" value="1"/>
</dbReference>
<dbReference type="SUPFAM" id="SSF46894">
    <property type="entry name" value="C-terminal effector domain of the bipartite response regulators"/>
    <property type="match status" value="1"/>
</dbReference>
<reference evidence="10 11" key="1">
    <citation type="submission" date="2024-04" db="EMBL/GenBank/DDBJ databases">
        <title>Novel species of the genus Ideonella isolated from streams.</title>
        <authorList>
            <person name="Lu H."/>
        </authorList>
    </citation>
    <scope>NUCLEOTIDE SEQUENCE [LARGE SCALE GENOMIC DNA]</scope>
    <source>
        <strain evidence="10 11">DXS29W</strain>
    </source>
</reference>
<dbReference type="Pfam" id="PF00486">
    <property type="entry name" value="Trans_reg_C"/>
    <property type="match status" value="1"/>
</dbReference>
<organism evidence="10 11">
    <name type="scientific">Ideonella lacteola</name>
    <dbReference type="NCBI Taxonomy" id="2984193"/>
    <lineage>
        <taxon>Bacteria</taxon>
        <taxon>Pseudomonadati</taxon>
        <taxon>Pseudomonadota</taxon>
        <taxon>Betaproteobacteria</taxon>
        <taxon>Burkholderiales</taxon>
        <taxon>Sphaerotilaceae</taxon>
        <taxon>Ideonella</taxon>
    </lineage>
</organism>
<name>A0ABU9BZ14_9BURK</name>
<evidence type="ECO:0000256" key="3">
    <source>
        <dbReference type="ARBA" id="ARBA00022553"/>
    </source>
</evidence>
<sequence>MRIAAFTPDSRETPSLLADLAERGHCVDRFHETSALLRHLARDAADVLVMVEPLGGVDEPTWNLARLLRERADAEAGVPVVMFAGAAAPSAMARAFEAGVDDVIGQHMSQSEVEGRLLAAGSQSTRRQAWEAVQVAGYCLGRPSRHVSDRGTPIRLTAREFELAWLLFSHAGQCVARQTLSLAVWGAGCDITGRTMEEHMYRLRRKLRLTASRGVTLHAVYGRGYQLVVDQRWATSCLAA</sequence>
<protein>
    <submittedName>
        <fullName evidence="10">Response regulator transcription factor</fullName>
    </submittedName>
</protein>
<dbReference type="InterPro" id="IPR036388">
    <property type="entry name" value="WH-like_DNA-bd_sf"/>
</dbReference>
<dbReference type="InterPro" id="IPR001867">
    <property type="entry name" value="OmpR/PhoB-type_DNA-bd"/>
</dbReference>
<proteinExistence type="predicted"/>
<gene>
    <name evidence="10" type="ORF">AACH06_24780</name>
</gene>
<dbReference type="EMBL" id="JBBUTG010000024">
    <property type="protein sequence ID" value="MEK8034052.1"/>
    <property type="molecule type" value="Genomic_DNA"/>
</dbReference>
<dbReference type="InterPro" id="IPR011006">
    <property type="entry name" value="CheY-like_superfamily"/>
</dbReference>
<accession>A0ABU9BZ14</accession>
<evidence type="ECO:0000256" key="1">
    <source>
        <dbReference type="ARBA" id="ARBA00004496"/>
    </source>
</evidence>
<dbReference type="InterPro" id="IPR039420">
    <property type="entry name" value="WalR-like"/>
</dbReference>
<evidence type="ECO:0000256" key="8">
    <source>
        <dbReference type="PROSITE-ProRule" id="PRU01091"/>
    </source>
</evidence>
<evidence type="ECO:0000256" key="2">
    <source>
        <dbReference type="ARBA" id="ARBA00022490"/>
    </source>
</evidence>
<evidence type="ECO:0000256" key="4">
    <source>
        <dbReference type="ARBA" id="ARBA00023012"/>
    </source>
</evidence>
<keyword evidence="6 8" id="KW-0238">DNA-binding</keyword>
<feature type="DNA-binding region" description="OmpR/PhoB-type" evidence="8">
    <location>
        <begin position="130"/>
        <end position="229"/>
    </location>
</feature>
<dbReference type="Proteomes" id="UP001371218">
    <property type="component" value="Unassembled WGS sequence"/>
</dbReference>
<keyword evidence="2" id="KW-0963">Cytoplasm</keyword>
<dbReference type="Gene3D" id="1.10.10.10">
    <property type="entry name" value="Winged helix-like DNA-binding domain superfamily/Winged helix DNA-binding domain"/>
    <property type="match status" value="1"/>
</dbReference>
<evidence type="ECO:0000313" key="10">
    <source>
        <dbReference type="EMBL" id="MEK8034052.1"/>
    </source>
</evidence>
<keyword evidence="5" id="KW-0805">Transcription regulation</keyword>
<dbReference type="CDD" id="cd00383">
    <property type="entry name" value="trans_reg_C"/>
    <property type="match status" value="1"/>
</dbReference>
<dbReference type="Gene3D" id="3.40.50.2300">
    <property type="match status" value="1"/>
</dbReference>
<feature type="domain" description="OmpR/PhoB-type" evidence="9">
    <location>
        <begin position="130"/>
        <end position="229"/>
    </location>
</feature>
<dbReference type="PANTHER" id="PTHR48111">
    <property type="entry name" value="REGULATOR OF RPOS"/>
    <property type="match status" value="1"/>
</dbReference>
<keyword evidence="4" id="KW-0902">Two-component regulatory system</keyword>
<dbReference type="SMART" id="SM00862">
    <property type="entry name" value="Trans_reg_C"/>
    <property type="match status" value="1"/>
</dbReference>
<keyword evidence="7" id="KW-0804">Transcription</keyword>
<evidence type="ECO:0000256" key="6">
    <source>
        <dbReference type="ARBA" id="ARBA00023125"/>
    </source>
</evidence>
<dbReference type="PANTHER" id="PTHR48111:SF35">
    <property type="entry name" value="TRANSCRIPTIONAL REGULATORY PROTEIN QSEB"/>
    <property type="match status" value="1"/>
</dbReference>
<keyword evidence="11" id="KW-1185">Reference proteome</keyword>
<dbReference type="InterPro" id="IPR016032">
    <property type="entry name" value="Sig_transdc_resp-reg_C-effctor"/>
</dbReference>
<evidence type="ECO:0000313" key="11">
    <source>
        <dbReference type="Proteomes" id="UP001371218"/>
    </source>
</evidence>
<comment type="caution">
    <text evidence="10">The sequence shown here is derived from an EMBL/GenBank/DDBJ whole genome shotgun (WGS) entry which is preliminary data.</text>
</comment>
<evidence type="ECO:0000256" key="5">
    <source>
        <dbReference type="ARBA" id="ARBA00023015"/>
    </source>
</evidence>
<comment type="subcellular location">
    <subcellularLocation>
        <location evidence="1">Cytoplasm</location>
    </subcellularLocation>
</comment>